<name>A0A818BAZ6_9BILA</name>
<accession>A0A818BAZ6</accession>
<comment type="caution">
    <text evidence="2">The sequence shown here is derived from an EMBL/GenBank/DDBJ whole genome shotgun (WGS) entry which is preliminary data.</text>
</comment>
<reference evidence="2" key="1">
    <citation type="submission" date="2021-02" db="EMBL/GenBank/DDBJ databases">
        <authorList>
            <person name="Nowell W R."/>
        </authorList>
    </citation>
    <scope>NUCLEOTIDE SEQUENCE</scope>
</reference>
<protein>
    <submittedName>
        <fullName evidence="2">Uncharacterized protein</fullName>
    </submittedName>
</protein>
<proteinExistence type="predicted"/>
<keyword evidence="1" id="KW-0732">Signal</keyword>
<evidence type="ECO:0000313" key="2">
    <source>
        <dbReference type="EMBL" id="CAF3416145.1"/>
    </source>
</evidence>
<dbReference type="AlphaFoldDB" id="A0A818BAZ6"/>
<dbReference type="Proteomes" id="UP000663838">
    <property type="component" value="Unassembled WGS sequence"/>
</dbReference>
<gene>
    <name evidence="2" type="ORF">KIK155_LOCUS9493</name>
    <name evidence="3" type="ORF">TOA249_LOCUS30763</name>
</gene>
<feature type="chain" id="PRO_5036232765" evidence="1">
    <location>
        <begin position="19"/>
        <end position="283"/>
    </location>
</feature>
<evidence type="ECO:0000256" key="1">
    <source>
        <dbReference type="SAM" id="SignalP"/>
    </source>
</evidence>
<evidence type="ECO:0000313" key="3">
    <source>
        <dbReference type="EMBL" id="CAF4902176.1"/>
    </source>
</evidence>
<dbReference type="EMBL" id="CAJNYV010001351">
    <property type="protein sequence ID" value="CAF3416145.1"/>
    <property type="molecule type" value="Genomic_DNA"/>
</dbReference>
<evidence type="ECO:0000313" key="4">
    <source>
        <dbReference type="Proteomes" id="UP000663865"/>
    </source>
</evidence>
<feature type="signal peptide" evidence="1">
    <location>
        <begin position="1"/>
        <end position="18"/>
    </location>
</feature>
<sequence length="283" mass="33425">MFFVAVLYSLFSYLHVTALQPQFIATTRSKYGDVTHLTMRKAEKLSIKVQKCKCDLEFIRLCTIYRLTPSFVKISLWKKRLKTSNDYKSLQQYCLQQEYKNRFKDCLKYEKELKTLIDKLKLIMNSHDIDQLQKYLYEISKKTKEKTVTTHYKKLRILNKGPVGQDYLSLETKRVHNISSYVLTTAEERILCRGWEFCIENKVNNFIDFKTDIELNMKKIEQSCHRNAFSIICHNIFNASDIFMKSAKKKSIRNVSDEEFKALKSLKDNTNIIIYVAPTKEIA</sequence>
<organism evidence="2 4">
    <name type="scientific">Rotaria socialis</name>
    <dbReference type="NCBI Taxonomy" id="392032"/>
    <lineage>
        <taxon>Eukaryota</taxon>
        <taxon>Metazoa</taxon>
        <taxon>Spiralia</taxon>
        <taxon>Gnathifera</taxon>
        <taxon>Rotifera</taxon>
        <taxon>Eurotatoria</taxon>
        <taxon>Bdelloidea</taxon>
        <taxon>Philodinida</taxon>
        <taxon>Philodinidae</taxon>
        <taxon>Rotaria</taxon>
    </lineage>
</organism>
<dbReference type="Proteomes" id="UP000663865">
    <property type="component" value="Unassembled WGS sequence"/>
</dbReference>
<dbReference type="EMBL" id="CAJOBS010005609">
    <property type="protein sequence ID" value="CAF4902176.1"/>
    <property type="molecule type" value="Genomic_DNA"/>
</dbReference>